<keyword evidence="1" id="KW-1133">Transmembrane helix</keyword>
<proteinExistence type="predicted"/>
<feature type="transmembrane region" description="Helical" evidence="1">
    <location>
        <begin position="6"/>
        <end position="23"/>
    </location>
</feature>
<accession>A0A6L6UAG5</accession>
<evidence type="ECO:0000256" key="1">
    <source>
        <dbReference type="SAM" id="Phobius"/>
    </source>
</evidence>
<evidence type="ECO:0000313" key="3">
    <source>
        <dbReference type="Proteomes" id="UP000478208"/>
    </source>
</evidence>
<comment type="caution">
    <text evidence="2">The sequence shown here is derived from an EMBL/GenBank/DDBJ whole genome shotgun (WGS) entry which is preliminary data.</text>
</comment>
<organism evidence="2 3">
    <name type="scientific">Winogradskyella endarachnes</name>
    <dbReference type="NCBI Taxonomy" id="2681965"/>
    <lineage>
        <taxon>Bacteria</taxon>
        <taxon>Pseudomonadati</taxon>
        <taxon>Bacteroidota</taxon>
        <taxon>Flavobacteriia</taxon>
        <taxon>Flavobacteriales</taxon>
        <taxon>Flavobacteriaceae</taxon>
        <taxon>Winogradskyella</taxon>
    </lineage>
</organism>
<keyword evidence="3" id="KW-1185">Reference proteome</keyword>
<sequence>MIQNILVFTALAMALFFLIRKFFWTPKAKPSKSCGGEDGCGCH</sequence>
<dbReference type="EMBL" id="WOWS01000004">
    <property type="protein sequence ID" value="MUU78959.1"/>
    <property type="molecule type" value="Genomic_DNA"/>
</dbReference>
<dbReference type="Proteomes" id="UP000478208">
    <property type="component" value="Unassembled WGS sequence"/>
</dbReference>
<reference evidence="2 3" key="1">
    <citation type="submission" date="2019-12" db="EMBL/GenBank/DDBJ databases">
        <authorList>
            <person name="Li J."/>
        </authorList>
    </citation>
    <scope>NUCLEOTIDE SEQUENCE [LARGE SCALE GENOMIC DNA]</scope>
    <source>
        <strain evidence="2 3">HL2-2</strain>
    </source>
</reference>
<keyword evidence="1" id="KW-0472">Membrane</keyword>
<protein>
    <submittedName>
        <fullName evidence="2">FeoB-associated Cys-rich membrane protein</fullName>
    </submittedName>
</protein>
<name>A0A6L6UAG5_9FLAO</name>
<dbReference type="Pfam" id="PF12669">
    <property type="entry name" value="FeoB_associated"/>
    <property type="match status" value="1"/>
</dbReference>
<keyword evidence="1" id="KW-0812">Transmembrane</keyword>
<gene>
    <name evidence="2" type="ORF">GN138_10930</name>
</gene>
<dbReference type="AlphaFoldDB" id="A0A6L6UAG5"/>
<evidence type="ECO:0000313" key="2">
    <source>
        <dbReference type="EMBL" id="MUU78959.1"/>
    </source>
</evidence>